<dbReference type="InterPro" id="IPR019808">
    <property type="entry name" value="Histidine_triad_CS"/>
</dbReference>
<sequence length="116" mass="13346">MSLEDCVFCQVLAKKLPSKMEYEDDEVAVFWDINPQAPTHLLIVPKKHIPNVSSFTEEDSYLLCKMFQVARKIAKKLHLEEKGFRLVVNEGKDSGQSIFHVHVHLLSGRRLMWPPG</sequence>
<name>H1XPK5_CALAY</name>
<dbReference type="PaxDb" id="880073-Calab_0280"/>
<reference evidence="6 7" key="1">
    <citation type="submission" date="2011-09" db="EMBL/GenBank/DDBJ databases">
        <title>The permanent draft genome of Caldithrix abyssi DSM 13497.</title>
        <authorList>
            <consortium name="US DOE Joint Genome Institute (JGI-PGF)"/>
            <person name="Lucas S."/>
            <person name="Han J."/>
            <person name="Lapidus A."/>
            <person name="Bruce D."/>
            <person name="Goodwin L."/>
            <person name="Pitluck S."/>
            <person name="Peters L."/>
            <person name="Kyrpides N."/>
            <person name="Mavromatis K."/>
            <person name="Ivanova N."/>
            <person name="Mikhailova N."/>
            <person name="Chertkov O."/>
            <person name="Detter J.C."/>
            <person name="Tapia R."/>
            <person name="Han C."/>
            <person name="Land M."/>
            <person name="Hauser L."/>
            <person name="Markowitz V."/>
            <person name="Cheng J.-F."/>
            <person name="Hugenholtz P."/>
            <person name="Woyke T."/>
            <person name="Wu D."/>
            <person name="Spring S."/>
            <person name="Brambilla E."/>
            <person name="Klenk H.-P."/>
            <person name="Eisen J.A."/>
        </authorList>
    </citation>
    <scope>NUCLEOTIDE SEQUENCE [LARGE SCALE GENOMIC DNA]</scope>
    <source>
        <strain evidence="6 7">DSM 13497</strain>
    </source>
</reference>
<evidence type="ECO:0000313" key="5">
    <source>
        <dbReference type="EMBL" id="APF19830.1"/>
    </source>
</evidence>
<dbReference type="CDD" id="cd01276">
    <property type="entry name" value="PKCI_related"/>
    <property type="match status" value="1"/>
</dbReference>
<dbReference type="PROSITE" id="PS00892">
    <property type="entry name" value="HIT_1"/>
    <property type="match status" value="1"/>
</dbReference>
<gene>
    <name evidence="5" type="ORF">Cabys_3082</name>
    <name evidence="6" type="ORF">Calab_0280</name>
</gene>
<evidence type="ECO:0000256" key="2">
    <source>
        <dbReference type="PIRSR" id="PIRSR601310-3"/>
    </source>
</evidence>
<dbReference type="GO" id="GO:0003824">
    <property type="term" value="F:catalytic activity"/>
    <property type="evidence" value="ECO:0007669"/>
    <property type="project" value="InterPro"/>
</dbReference>
<dbReference type="EMBL" id="CM001402">
    <property type="protein sequence ID" value="EHO39926.1"/>
    <property type="molecule type" value="Genomic_DNA"/>
</dbReference>
<evidence type="ECO:0000313" key="8">
    <source>
        <dbReference type="Proteomes" id="UP000183868"/>
    </source>
</evidence>
<dbReference type="InterPro" id="IPR036265">
    <property type="entry name" value="HIT-like_sf"/>
</dbReference>
<feature type="domain" description="HIT" evidence="4">
    <location>
        <begin position="7"/>
        <end position="116"/>
    </location>
</feature>
<dbReference type="Proteomes" id="UP000183868">
    <property type="component" value="Chromosome"/>
</dbReference>
<organism evidence="6 7">
    <name type="scientific">Caldithrix abyssi DSM 13497</name>
    <dbReference type="NCBI Taxonomy" id="880073"/>
    <lineage>
        <taxon>Bacteria</taxon>
        <taxon>Pseudomonadati</taxon>
        <taxon>Calditrichota</taxon>
        <taxon>Calditrichia</taxon>
        <taxon>Calditrichales</taxon>
        <taxon>Calditrichaceae</taxon>
        <taxon>Caldithrix</taxon>
    </lineage>
</organism>
<dbReference type="eggNOG" id="COG0537">
    <property type="taxonomic scope" value="Bacteria"/>
</dbReference>
<evidence type="ECO:0000256" key="1">
    <source>
        <dbReference type="PIRSR" id="PIRSR601310-1"/>
    </source>
</evidence>
<dbReference type="PROSITE" id="PS51084">
    <property type="entry name" value="HIT_2"/>
    <property type="match status" value="1"/>
</dbReference>
<evidence type="ECO:0000313" key="7">
    <source>
        <dbReference type="Proteomes" id="UP000004671"/>
    </source>
</evidence>
<proteinExistence type="predicted"/>
<keyword evidence="7" id="KW-1185">Reference proteome</keyword>
<dbReference type="FunCoup" id="H1XPK5">
    <property type="interactions" value="518"/>
</dbReference>
<evidence type="ECO:0000313" key="6">
    <source>
        <dbReference type="EMBL" id="EHO39926.1"/>
    </source>
</evidence>
<dbReference type="EMBL" id="CP018099">
    <property type="protein sequence ID" value="APF19830.1"/>
    <property type="molecule type" value="Genomic_DNA"/>
</dbReference>
<dbReference type="SUPFAM" id="SSF54197">
    <property type="entry name" value="HIT-like"/>
    <property type="match status" value="1"/>
</dbReference>
<dbReference type="STRING" id="880073.Cabys_3082"/>
<dbReference type="HOGENOM" id="CLU_056776_8_1_0"/>
<dbReference type="PRINTS" id="PR00332">
    <property type="entry name" value="HISTRIAD"/>
</dbReference>
<dbReference type="AlphaFoldDB" id="H1XPK5"/>
<dbReference type="InParanoid" id="H1XPK5"/>
<dbReference type="Proteomes" id="UP000004671">
    <property type="component" value="Chromosome"/>
</dbReference>
<protein>
    <submittedName>
        <fullName evidence="5">Histidine triad (HIT) family protein</fullName>
    </submittedName>
    <submittedName>
        <fullName evidence="6">Histidine triad (HIT) protein</fullName>
    </submittedName>
</protein>
<dbReference type="PANTHER" id="PTHR23089">
    <property type="entry name" value="HISTIDINE TRIAD HIT PROTEIN"/>
    <property type="match status" value="1"/>
</dbReference>
<feature type="active site" description="Tele-AMP-histidine intermediate" evidence="1">
    <location>
        <position position="102"/>
    </location>
</feature>
<evidence type="ECO:0000256" key="3">
    <source>
        <dbReference type="PROSITE-ProRule" id="PRU00464"/>
    </source>
</evidence>
<evidence type="ECO:0000259" key="4">
    <source>
        <dbReference type="PROSITE" id="PS51084"/>
    </source>
</evidence>
<dbReference type="Pfam" id="PF01230">
    <property type="entry name" value="HIT"/>
    <property type="match status" value="1"/>
</dbReference>
<dbReference type="InterPro" id="IPR001310">
    <property type="entry name" value="Histidine_triad_HIT"/>
</dbReference>
<dbReference type="KEGG" id="caby:Cabys_3082"/>
<dbReference type="Gene3D" id="3.30.428.10">
    <property type="entry name" value="HIT-like"/>
    <property type="match status" value="1"/>
</dbReference>
<accession>H1XPK5</accession>
<reference evidence="5 8" key="2">
    <citation type="submission" date="2016-11" db="EMBL/GenBank/DDBJ databases">
        <title>Genomic analysis of Caldithrix abyssi and proposal of a novel bacterial phylum Caldithrichaeota.</title>
        <authorList>
            <person name="Kublanov I."/>
            <person name="Sigalova O."/>
            <person name="Gavrilov S."/>
            <person name="Lebedinsky A."/>
            <person name="Ivanova N."/>
            <person name="Daum C."/>
            <person name="Reddy T."/>
            <person name="Klenk H.P."/>
            <person name="Goker M."/>
            <person name="Reva O."/>
            <person name="Miroshnichenko M."/>
            <person name="Kyprides N."/>
            <person name="Woyke T."/>
            <person name="Gelfand M."/>
        </authorList>
    </citation>
    <scope>NUCLEOTIDE SEQUENCE [LARGE SCALE GENOMIC DNA]</scope>
    <source>
        <strain evidence="5 8">LF13</strain>
    </source>
</reference>
<feature type="short sequence motif" description="Histidine triad motif" evidence="2 3">
    <location>
        <begin position="100"/>
        <end position="104"/>
    </location>
</feature>
<dbReference type="InterPro" id="IPR011146">
    <property type="entry name" value="HIT-like"/>
</dbReference>
<dbReference type="RefSeq" id="WP_006926826.1">
    <property type="nucleotide sequence ID" value="NZ_CM001402.1"/>
</dbReference>